<keyword evidence="3" id="KW-1185">Reference proteome</keyword>
<dbReference type="RefSeq" id="WP_173132600.1">
    <property type="nucleotide sequence ID" value="NZ_CBCSGW010000003.1"/>
</dbReference>
<dbReference type="Proteomes" id="UP000763557">
    <property type="component" value="Unassembled WGS sequence"/>
</dbReference>
<evidence type="ECO:0008006" key="4">
    <source>
        <dbReference type="Google" id="ProtNLM"/>
    </source>
</evidence>
<name>A0ABX2F579_9PSEU</name>
<evidence type="ECO:0000313" key="3">
    <source>
        <dbReference type="Proteomes" id="UP000763557"/>
    </source>
</evidence>
<evidence type="ECO:0000256" key="1">
    <source>
        <dbReference type="SAM" id="MobiDB-lite"/>
    </source>
</evidence>
<reference evidence="2 3" key="1">
    <citation type="submission" date="2020-01" db="EMBL/GenBank/DDBJ databases">
        <title>Kibdelosporangium persica a novel Actinomycetes from a hot desert in Iran.</title>
        <authorList>
            <person name="Safaei N."/>
            <person name="Zaburannyi N."/>
            <person name="Mueller R."/>
            <person name="Wink J."/>
        </authorList>
    </citation>
    <scope>NUCLEOTIDE SEQUENCE [LARGE SCALE GENOMIC DNA]</scope>
    <source>
        <strain evidence="2 3">4NS15</strain>
    </source>
</reference>
<feature type="compositionally biased region" description="Basic and acidic residues" evidence="1">
    <location>
        <begin position="65"/>
        <end position="80"/>
    </location>
</feature>
<evidence type="ECO:0000313" key="2">
    <source>
        <dbReference type="EMBL" id="NRN66490.1"/>
    </source>
</evidence>
<proteinExistence type="predicted"/>
<feature type="compositionally biased region" description="Basic and acidic residues" evidence="1">
    <location>
        <begin position="21"/>
        <end position="46"/>
    </location>
</feature>
<dbReference type="EMBL" id="JAAATY010000010">
    <property type="protein sequence ID" value="NRN66490.1"/>
    <property type="molecule type" value="Genomic_DNA"/>
</dbReference>
<sequence>MKDHDEPLDLGATELSADEEERLREEHDLNRPREFDRRTGIDERTATRATLLPEEEAAGSADPEAQAREVLRDSEIRTEIPESAPDTMMERRDSSETR</sequence>
<gene>
    <name evidence="2" type="ORF">GC106_37150</name>
</gene>
<protein>
    <recommendedName>
        <fullName evidence="4">DUF5709 domain-containing protein</fullName>
    </recommendedName>
</protein>
<organism evidence="2 3">
    <name type="scientific">Kibdelosporangium persicum</name>
    <dbReference type="NCBI Taxonomy" id="2698649"/>
    <lineage>
        <taxon>Bacteria</taxon>
        <taxon>Bacillati</taxon>
        <taxon>Actinomycetota</taxon>
        <taxon>Actinomycetes</taxon>
        <taxon>Pseudonocardiales</taxon>
        <taxon>Pseudonocardiaceae</taxon>
        <taxon>Kibdelosporangium</taxon>
    </lineage>
</organism>
<comment type="caution">
    <text evidence="2">The sequence shown here is derived from an EMBL/GenBank/DDBJ whole genome shotgun (WGS) entry which is preliminary data.</text>
</comment>
<accession>A0ABX2F579</accession>
<feature type="compositionally biased region" description="Basic and acidic residues" evidence="1">
    <location>
        <begin position="88"/>
        <end position="98"/>
    </location>
</feature>
<feature type="region of interest" description="Disordered" evidence="1">
    <location>
        <begin position="1"/>
        <end position="98"/>
    </location>
</feature>